<sequence>MATFLSVNALQASVAQAERQVQQGQTRVAQDAARLDASRNQLAQERQRLSDTERESNQASAAQQASTPSINLDRAIEKPSRPAQQLPASRPQVNTLGQALGKFINVTA</sequence>
<dbReference type="EMBL" id="SPVG01000124">
    <property type="protein sequence ID" value="TFW22278.1"/>
    <property type="molecule type" value="Genomic_DNA"/>
</dbReference>
<evidence type="ECO:0000313" key="3">
    <source>
        <dbReference type="Proteomes" id="UP000297729"/>
    </source>
</evidence>
<comment type="caution">
    <text evidence="2">The sequence shown here is derived from an EMBL/GenBank/DDBJ whole genome shotgun (WGS) entry which is preliminary data.</text>
</comment>
<feature type="compositionally biased region" description="Basic and acidic residues" evidence="1">
    <location>
        <begin position="45"/>
        <end position="56"/>
    </location>
</feature>
<feature type="region of interest" description="Disordered" evidence="1">
    <location>
        <begin position="23"/>
        <end position="72"/>
    </location>
</feature>
<accession>A0A4Y9SFM2</accession>
<name>A0A4Y9SFM2_9BURK</name>
<keyword evidence="3" id="KW-1185">Reference proteome</keyword>
<gene>
    <name evidence="2" type="ORF">E4L98_12365</name>
</gene>
<dbReference type="OrthoDB" id="8779640at2"/>
<reference evidence="2 3" key="1">
    <citation type="submission" date="2019-03" db="EMBL/GenBank/DDBJ databases">
        <title>Draft Genome Sequence of Duganella callidus sp. nov., a Novel Duganella Species Isolated from Cultivated Soil.</title>
        <authorList>
            <person name="Raths R."/>
            <person name="Peta V."/>
            <person name="Bucking H."/>
        </authorList>
    </citation>
    <scope>NUCLEOTIDE SEQUENCE [LARGE SCALE GENOMIC DNA]</scope>
    <source>
        <strain evidence="2 3">DN04</strain>
    </source>
</reference>
<proteinExistence type="predicted"/>
<evidence type="ECO:0000313" key="2">
    <source>
        <dbReference type="EMBL" id="TFW22278.1"/>
    </source>
</evidence>
<protein>
    <submittedName>
        <fullName evidence="2">Uncharacterized protein</fullName>
    </submittedName>
</protein>
<dbReference type="AlphaFoldDB" id="A0A4Y9SFM2"/>
<organism evidence="2 3">
    <name type="scientific">Duganella callida</name>
    <dbReference type="NCBI Taxonomy" id="2561932"/>
    <lineage>
        <taxon>Bacteria</taxon>
        <taxon>Pseudomonadati</taxon>
        <taxon>Pseudomonadota</taxon>
        <taxon>Betaproteobacteria</taxon>
        <taxon>Burkholderiales</taxon>
        <taxon>Oxalobacteraceae</taxon>
        <taxon>Telluria group</taxon>
        <taxon>Duganella</taxon>
    </lineage>
</organism>
<feature type="compositionally biased region" description="Low complexity" evidence="1">
    <location>
        <begin position="57"/>
        <end position="66"/>
    </location>
</feature>
<dbReference type="Proteomes" id="UP000297729">
    <property type="component" value="Unassembled WGS sequence"/>
</dbReference>
<dbReference type="RefSeq" id="WP_135201859.1">
    <property type="nucleotide sequence ID" value="NZ_SPVG01000124.1"/>
</dbReference>
<evidence type="ECO:0000256" key="1">
    <source>
        <dbReference type="SAM" id="MobiDB-lite"/>
    </source>
</evidence>